<evidence type="ECO:0000256" key="5">
    <source>
        <dbReference type="ARBA" id="ARBA00048542"/>
    </source>
</evidence>
<evidence type="ECO:0000313" key="8">
    <source>
        <dbReference type="EMBL" id="MCG4611595.1"/>
    </source>
</evidence>
<dbReference type="EC" id="1.6.5.-" evidence="6"/>
<dbReference type="SUPFAM" id="SSF52218">
    <property type="entry name" value="Flavoproteins"/>
    <property type="match status" value="1"/>
</dbReference>
<comment type="cofactor">
    <cofactor evidence="6">
        <name>FMN</name>
        <dbReference type="ChEBI" id="CHEBI:58210"/>
    </cofactor>
    <text evidence="6">Binds 1 FMN per subunit.</text>
</comment>
<dbReference type="PROSITE" id="PS51186">
    <property type="entry name" value="GNAT"/>
    <property type="match status" value="1"/>
</dbReference>
<reference evidence="8 9" key="1">
    <citation type="submission" date="2022-01" db="EMBL/GenBank/DDBJ databases">
        <title>Collection of gut derived symbiotic bacterial strains cultured from healthy donors.</title>
        <authorList>
            <person name="Lin H."/>
            <person name="Kohout C."/>
            <person name="Waligurski E."/>
            <person name="Pamer E.G."/>
        </authorList>
    </citation>
    <scope>NUCLEOTIDE SEQUENCE [LARGE SCALE GENOMIC DNA]</scope>
    <source>
        <strain evidence="8 9">DFI.7.58</strain>
    </source>
</reference>
<gene>
    <name evidence="6" type="primary">azoR</name>
    <name evidence="8" type="ORF">L0P57_11735</name>
</gene>
<feature type="binding site" evidence="6">
    <location>
        <begin position="302"/>
        <end position="305"/>
    </location>
    <ligand>
        <name>FMN</name>
        <dbReference type="ChEBI" id="CHEBI:58210"/>
    </ligand>
</feature>
<dbReference type="Pfam" id="PF02525">
    <property type="entry name" value="Flavodoxin_2"/>
    <property type="match status" value="1"/>
</dbReference>
<keyword evidence="1 6" id="KW-0285">Flavoprotein</keyword>
<evidence type="ECO:0000256" key="3">
    <source>
        <dbReference type="ARBA" id="ARBA00023002"/>
    </source>
</evidence>
<dbReference type="Proteomes" id="UP001298681">
    <property type="component" value="Unassembled WGS sequence"/>
</dbReference>
<dbReference type="GO" id="GO:0016746">
    <property type="term" value="F:acyltransferase activity"/>
    <property type="evidence" value="ECO:0007669"/>
    <property type="project" value="UniProtKB-KW"/>
</dbReference>
<comment type="function">
    <text evidence="6">Quinone reductase that provides resistance to thiol-specific stress caused by electrophilic quinones.</text>
</comment>
<organism evidence="8 9">
    <name type="scientific">Anaeromassilibacillus senegalensis</name>
    <dbReference type="NCBI Taxonomy" id="1673717"/>
    <lineage>
        <taxon>Bacteria</taxon>
        <taxon>Bacillati</taxon>
        <taxon>Bacillota</taxon>
        <taxon>Clostridia</taxon>
        <taxon>Eubacteriales</taxon>
        <taxon>Acutalibacteraceae</taxon>
        <taxon>Anaeromassilibacillus</taxon>
    </lineage>
</organism>
<sequence length="367" mass="40937">MPVIQMVEVFPEQVDELAALAKPIWTDHFTPIIGAEQTAYMIEKFQSAPAMRAQMANEGYHYYFFLYDGQKAGYTGIRRDGDSLFLSKIYVEKSFRRKGIASHGIAFMTDLCRREGLRKIWLTVNKHNDGSIACYRSRGFTVAYPLVTDIGNGFVMDDYVMEKWVAPRTLLYVDTCLRTGSRTRELADAFLNAYRKAHPQDTVDVVRLAEADIHCIRGEELERREALKSEGKIDAPEFAEARRFAAADGIVVAAPMWELSFPAILKAYIETVSVPGITFRYGEGDTGCIGCCKASRLLYLTTRGGIYTGAASGLELGEKEMKALSQFFGIPGFDCLFAEGTDLLPPEEVAGRMEQAKSAAAQMARVW</sequence>
<feature type="domain" description="N-acetyltransferase" evidence="7">
    <location>
        <begin position="4"/>
        <end position="166"/>
    </location>
</feature>
<evidence type="ECO:0000256" key="2">
    <source>
        <dbReference type="ARBA" id="ARBA00022643"/>
    </source>
</evidence>
<evidence type="ECO:0000256" key="6">
    <source>
        <dbReference type="HAMAP-Rule" id="MF_01216"/>
    </source>
</evidence>
<dbReference type="InterPro" id="IPR023048">
    <property type="entry name" value="NADH:quinone_OxRdtase_FMN_depd"/>
</dbReference>
<comment type="catalytic activity">
    <reaction evidence="6">
        <text>2 a quinone + NADH + H(+) = 2 a 1,4-benzosemiquinone + NAD(+)</text>
        <dbReference type="Rhea" id="RHEA:65952"/>
        <dbReference type="ChEBI" id="CHEBI:15378"/>
        <dbReference type="ChEBI" id="CHEBI:57540"/>
        <dbReference type="ChEBI" id="CHEBI:57945"/>
        <dbReference type="ChEBI" id="CHEBI:132124"/>
        <dbReference type="ChEBI" id="CHEBI:134225"/>
    </reaction>
</comment>
<protein>
    <recommendedName>
        <fullName evidence="6">FMN dependent NADH:quinone oxidoreductase</fullName>
        <ecNumber evidence="6">1.6.5.-</ecNumber>
    </recommendedName>
    <alternativeName>
        <fullName evidence="6">Azo-dye reductase</fullName>
    </alternativeName>
    <alternativeName>
        <fullName evidence="6">FMN-dependent NADH-azo compound oxidoreductase</fullName>
    </alternativeName>
    <alternativeName>
        <fullName evidence="6">FMN-dependent NADH-azoreductase</fullName>
        <ecNumber evidence="6">1.7.1.17</ecNumber>
    </alternativeName>
</protein>
<dbReference type="PANTHER" id="PTHR43741:SF4">
    <property type="entry name" value="FMN-DEPENDENT NADH:QUINONE OXIDOREDUCTASE"/>
    <property type="match status" value="1"/>
</dbReference>
<keyword evidence="3 6" id="KW-0560">Oxidoreductase</keyword>
<evidence type="ECO:0000313" key="9">
    <source>
        <dbReference type="Proteomes" id="UP001298681"/>
    </source>
</evidence>
<dbReference type="Gene3D" id="3.40.630.30">
    <property type="match status" value="1"/>
</dbReference>
<keyword evidence="8" id="KW-0808">Transferase</keyword>
<proteinExistence type="inferred from homology"/>
<comment type="caution">
    <text evidence="6">Lacks conserved residue(s) required for the propagation of feature annotation.</text>
</comment>
<dbReference type="HAMAP" id="MF_01216">
    <property type="entry name" value="Azoreductase_type1"/>
    <property type="match status" value="1"/>
</dbReference>
<dbReference type="Pfam" id="PF00583">
    <property type="entry name" value="Acetyltransf_1"/>
    <property type="match status" value="1"/>
</dbReference>
<evidence type="ECO:0000256" key="1">
    <source>
        <dbReference type="ARBA" id="ARBA00022630"/>
    </source>
</evidence>
<dbReference type="SUPFAM" id="SSF55729">
    <property type="entry name" value="Acyl-CoA N-acyltransferases (Nat)"/>
    <property type="match status" value="1"/>
</dbReference>
<comment type="caution">
    <text evidence="8">The sequence shown here is derived from an EMBL/GenBank/DDBJ whole genome shotgun (WGS) entry which is preliminary data.</text>
</comment>
<dbReference type="InterPro" id="IPR029039">
    <property type="entry name" value="Flavoprotein-like_sf"/>
</dbReference>
<dbReference type="CDD" id="cd04301">
    <property type="entry name" value="NAT_SF"/>
    <property type="match status" value="1"/>
</dbReference>
<comment type="subunit">
    <text evidence="6">Homodimer.</text>
</comment>
<evidence type="ECO:0000256" key="4">
    <source>
        <dbReference type="ARBA" id="ARBA00023027"/>
    </source>
</evidence>
<evidence type="ECO:0000259" key="7">
    <source>
        <dbReference type="PROSITE" id="PS51186"/>
    </source>
</evidence>
<keyword evidence="9" id="KW-1185">Reference proteome</keyword>
<dbReference type="InterPro" id="IPR050104">
    <property type="entry name" value="FMN-dep_NADH:Q_OxRdtase_AzoR1"/>
</dbReference>
<accession>A0ABS9ML96</accession>
<comment type="catalytic activity">
    <reaction evidence="5">
        <text>N,N-dimethyl-1,4-phenylenediamine + anthranilate + 2 NAD(+) = 2-(4-dimethylaminophenyl)diazenylbenzoate + 2 NADH + 2 H(+)</text>
        <dbReference type="Rhea" id="RHEA:55872"/>
        <dbReference type="ChEBI" id="CHEBI:15378"/>
        <dbReference type="ChEBI" id="CHEBI:15783"/>
        <dbReference type="ChEBI" id="CHEBI:16567"/>
        <dbReference type="ChEBI" id="CHEBI:57540"/>
        <dbReference type="ChEBI" id="CHEBI:57945"/>
        <dbReference type="ChEBI" id="CHEBI:71579"/>
        <dbReference type="EC" id="1.7.1.17"/>
    </reaction>
    <physiologicalReaction direction="right-to-left" evidence="5">
        <dbReference type="Rhea" id="RHEA:55874"/>
    </physiologicalReaction>
</comment>
<dbReference type="PANTHER" id="PTHR43741">
    <property type="entry name" value="FMN-DEPENDENT NADH-AZOREDUCTASE 1"/>
    <property type="match status" value="1"/>
</dbReference>
<dbReference type="InterPro" id="IPR000182">
    <property type="entry name" value="GNAT_dom"/>
</dbReference>
<comment type="similarity">
    <text evidence="6">Belongs to the azoreductase type 1 family.</text>
</comment>
<comment type="function">
    <text evidence="6">Also exhibits azoreductase activity. Catalyzes the reductive cleavage of the azo bond in aromatic azo compounds to the corresponding amines.</text>
</comment>
<dbReference type="Gene3D" id="3.40.50.360">
    <property type="match status" value="1"/>
</dbReference>
<keyword evidence="8" id="KW-0012">Acyltransferase</keyword>
<keyword evidence="4 6" id="KW-0520">NAD</keyword>
<dbReference type="RefSeq" id="WP_237967074.1">
    <property type="nucleotide sequence ID" value="NZ_JAKNHQ010000018.1"/>
</dbReference>
<dbReference type="EMBL" id="JAKNHQ010000018">
    <property type="protein sequence ID" value="MCG4611595.1"/>
    <property type="molecule type" value="Genomic_DNA"/>
</dbReference>
<dbReference type="InterPro" id="IPR003680">
    <property type="entry name" value="Flavodoxin_fold"/>
</dbReference>
<name>A0ABS9ML96_9FIRM</name>
<dbReference type="InterPro" id="IPR016181">
    <property type="entry name" value="Acyl_CoA_acyltransferase"/>
</dbReference>
<dbReference type="EC" id="1.7.1.17" evidence="6"/>
<keyword evidence="2 6" id="KW-0288">FMN</keyword>